<dbReference type="AlphaFoldDB" id="A0A0F7U1N4"/>
<organism evidence="1 2">
    <name type="scientific">Penicillium brasilianum</name>
    <dbReference type="NCBI Taxonomy" id="104259"/>
    <lineage>
        <taxon>Eukaryota</taxon>
        <taxon>Fungi</taxon>
        <taxon>Dikarya</taxon>
        <taxon>Ascomycota</taxon>
        <taxon>Pezizomycotina</taxon>
        <taxon>Eurotiomycetes</taxon>
        <taxon>Eurotiomycetidae</taxon>
        <taxon>Eurotiales</taxon>
        <taxon>Aspergillaceae</taxon>
        <taxon>Penicillium</taxon>
    </lineage>
</organism>
<keyword evidence="2" id="KW-1185">Reference proteome</keyword>
<gene>
    <name evidence="1" type="ORF">PMG11_10066</name>
</gene>
<name>A0A0F7U1N4_PENBI</name>
<dbReference type="InterPro" id="IPR012349">
    <property type="entry name" value="Split_barrel_FMN-bd"/>
</dbReference>
<dbReference type="STRING" id="104259.A0A0F7U1N4"/>
<reference evidence="2" key="1">
    <citation type="journal article" date="2015" name="Genome Announc.">
        <title>Draft genome sequence of the fungus Penicillium brasilianum MG11.</title>
        <authorList>
            <person name="Horn F."/>
            <person name="Linde J."/>
            <person name="Mattern D.J."/>
            <person name="Walther G."/>
            <person name="Guthke R."/>
            <person name="Brakhage A.A."/>
            <person name="Valiante V."/>
        </authorList>
    </citation>
    <scope>NUCLEOTIDE SEQUENCE [LARGE SCALE GENOMIC DNA]</scope>
    <source>
        <strain evidence="2">MG11</strain>
    </source>
</reference>
<evidence type="ECO:0000313" key="1">
    <source>
        <dbReference type="EMBL" id="CEJ61535.1"/>
    </source>
</evidence>
<dbReference type="OrthoDB" id="10250990at2759"/>
<protein>
    <submittedName>
        <fullName evidence="1">Putative FMN-binding split barrel</fullName>
    </submittedName>
</protein>
<evidence type="ECO:0000313" key="2">
    <source>
        <dbReference type="Proteomes" id="UP000042958"/>
    </source>
</evidence>
<proteinExistence type="predicted"/>
<dbReference type="EMBL" id="CDHK01000011">
    <property type="protein sequence ID" value="CEJ61535.1"/>
    <property type="molecule type" value="Genomic_DNA"/>
</dbReference>
<accession>A0A0F7U1N4</accession>
<dbReference type="Gene3D" id="2.30.110.10">
    <property type="entry name" value="Electron Transport, Fmn-binding Protein, Chain A"/>
    <property type="match status" value="1"/>
</dbReference>
<dbReference type="Proteomes" id="UP000042958">
    <property type="component" value="Unassembled WGS sequence"/>
</dbReference>
<sequence length="98" mass="11280">MEAELKGVYEMMQDAEMKGFIALEVKVLRTHVHESIRMAGHANRIDPDKWHPLIMSFQELYGLGRKKTSPSILAEINEEGYRPFSNLVDDEATTEEEE</sequence>
<dbReference type="SUPFAM" id="SSF50475">
    <property type="entry name" value="FMN-binding split barrel"/>
    <property type="match status" value="1"/>
</dbReference>